<reference evidence="1" key="1">
    <citation type="submission" date="2021-02" db="EMBL/GenBank/DDBJ databases">
        <authorList>
            <consortium name="DOE Joint Genome Institute"/>
            <person name="Ahrendt S."/>
            <person name="Looney B.P."/>
            <person name="Miyauchi S."/>
            <person name="Morin E."/>
            <person name="Drula E."/>
            <person name="Courty P.E."/>
            <person name="Chicoki N."/>
            <person name="Fauchery L."/>
            <person name="Kohler A."/>
            <person name="Kuo A."/>
            <person name="Labutti K."/>
            <person name="Pangilinan J."/>
            <person name="Lipzen A."/>
            <person name="Riley R."/>
            <person name="Andreopoulos W."/>
            <person name="He G."/>
            <person name="Johnson J."/>
            <person name="Barry K.W."/>
            <person name="Grigoriev I.V."/>
            <person name="Nagy L."/>
            <person name="Hibbett D."/>
            <person name="Henrissat B."/>
            <person name="Matheny P.B."/>
            <person name="Labbe J."/>
            <person name="Martin F."/>
        </authorList>
    </citation>
    <scope>NUCLEOTIDE SEQUENCE</scope>
    <source>
        <strain evidence="1">EC-137</strain>
    </source>
</reference>
<evidence type="ECO:0000313" key="1">
    <source>
        <dbReference type="EMBL" id="KAI0032448.1"/>
    </source>
</evidence>
<evidence type="ECO:0000313" key="2">
    <source>
        <dbReference type="Proteomes" id="UP000814128"/>
    </source>
</evidence>
<dbReference type="Proteomes" id="UP000814128">
    <property type="component" value="Unassembled WGS sequence"/>
</dbReference>
<organism evidence="1 2">
    <name type="scientific">Vararia minispora EC-137</name>
    <dbReference type="NCBI Taxonomy" id="1314806"/>
    <lineage>
        <taxon>Eukaryota</taxon>
        <taxon>Fungi</taxon>
        <taxon>Dikarya</taxon>
        <taxon>Basidiomycota</taxon>
        <taxon>Agaricomycotina</taxon>
        <taxon>Agaricomycetes</taxon>
        <taxon>Russulales</taxon>
        <taxon>Lachnocladiaceae</taxon>
        <taxon>Vararia</taxon>
    </lineage>
</organism>
<protein>
    <submittedName>
        <fullName evidence="1">Uncharacterized protein</fullName>
    </submittedName>
</protein>
<sequence>MSTLPETVVSGASLLALWLALSVSTAGEPGDIDDMRSYAGVNLAPSNAVLRSTVQYSSPPLPFSLTGNALAARETRKYTPVAFGWAFMDMLTQT</sequence>
<gene>
    <name evidence="1" type="ORF">K488DRAFT_85870</name>
</gene>
<accession>A0ACB8QLI5</accession>
<keyword evidence="2" id="KW-1185">Reference proteome</keyword>
<comment type="caution">
    <text evidence="1">The sequence shown here is derived from an EMBL/GenBank/DDBJ whole genome shotgun (WGS) entry which is preliminary data.</text>
</comment>
<name>A0ACB8QLI5_9AGAM</name>
<reference evidence="1" key="2">
    <citation type="journal article" date="2022" name="New Phytol.">
        <title>Evolutionary transition to the ectomycorrhizal habit in the genomes of a hyperdiverse lineage of mushroom-forming fungi.</title>
        <authorList>
            <person name="Looney B."/>
            <person name="Miyauchi S."/>
            <person name="Morin E."/>
            <person name="Drula E."/>
            <person name="Courty P.E."/>
            <person name="Kohler A."/>
            <person name="Kuo A."/>
            <person name="LaButti K."/>
            <person name="Pangilinan J."/>
            <person name="Lipzen A."/>
            <person name="Riley R."/>
            <person name="Andreopoulos W."/>
            <person name="He G."/>
            <person name="Johnson J."/>
            <person name="Nolan M."/>
            <person name="Tritt A."/>
            <person name="Barry K.W."/>
            <person name="Grigoriev I.V."/>
            <person name="Nagy L.G."/>
            <person name="Hibbett D."/>
            <person name="Henrissat B."/>
            <person name="Matheny P.B."/>
            <person name="Labbe J."/>
            <person name="Martin F.M."/>
        </authorList>
    </citation>
    <scope>NUCLEOTIDE SEQUENCE</scope>
    <source>
        <strain evidence="1">EC-137</strain>
    </source>
</reference>
<dbReference type="EMBL" id="MU273546">
    <property type="protein sequence ID" value="KAI0032448.1"/>
    <property type="molecule type" value="Genomic_DNA"/>
</dbReference>
<proteinExistence type="predicted"/>